<accession>A0A7V2WLJ2</accession>
<feature type="domain" description="ABC3 transporter permease C-terminal" evidence="8">
    <location>
        <begin position="263"/>
        <end position="365"/>
    </location>
</feature>
<evidence type="ECO:0000256" key="7">
    <source>
        <dbReference type="SAM" id="Phobius"/>
    </source>
</evidence>
<dbReference type="Proteomes" id="UP000885722">
    <property type="component" value="Unassembled WGS sequence"/>
</dbReference>
<dbReference type="GO" id="GO:0098797">
    <property type="term" value="C:plasma membrane protein complex"/>
    <property type="evidence" value="ECO:0007669"/>
    <property type="project" value="TreeGrafter"/>
</dbReference>
<dbReference type="GO" id="GO:0044874">
    <property type="term" value="P:lipoprotein localization to outer membrane"/>
    <property type="evidence" value="ECO:0007669"/>
    <property type="project" value="TreeGrafter"/>
</dbReference>
<dbReference type="EMBL" id="DRNO01000151">
    <property type="protein sequence ID" value="HFC03673.1"/>
    <property type="molecule type" value="Genomic_DNA"/>
</dbReference>
<reference evidence="9" key="1">
    <citation type="journal article" date="2020" name="mSystems">
        <title>Genome- and Community-Level Interaction Insights into Carbon Utilization and Element Cycling Functions of Hydrothermarchaeota in Hydrothermal Sediment.</title>
        <authorList>
            <person name="Zhou Z."/>
            <person name="Liu Y."/>
            <person name="Xu W."/>
            <person name="Pan J."/>
            <person name="Luo Z.H."/>
            <person name="Li M."/>
        </authorList>
    </citation>
    <scope>NUCLEOTIDE SEQUENCE [LARGE SCALE GENOMIC DNA]</scope>
    <source>
        <strain evidence="9">HyVt-513</strain>
    </source>
</reference>
<evidence type="ECO:0000256" key="5">
    <source>
        <dbReference type="ARBA" id="ARBA00022989"/>
    </source>
</evidence>
<dbReference type="Pfam" id="PF02687">
    <property type="entry name" value="FtsX"/>
    <property type="match status" value="1"/>
</dbReference>
<gene>
    <name evidence="9" type="ORF">ENJ74_02260</name>
</gene>
<protein>
    <submittedName>
        <fullName evidence="9">FtsX-like permease family protein</fullName>
    </submittedName>
</protein>
<dbReference type="PANTHER" id="PTHR30489">
    <property type="entry name" value="LIPOPROTEIN-RELEASING SYSTEM TRANSMEMBRANE PROTEIN LOLE"/>
    <property type="match status" value="1"/>
</dbReference>
<evidence type="ECO:0000313" key="9">
    <source>
        <dbReference type="EMBL" id="HFC03673.1"/>
    </source>
</evidence>
<feature type="transmembrane region" description="Helical" evidence="7">
    <location>
        <begin position="351"/>
        <end position="370"/>
    </location>
</feature>
<feature type="transmembrane region" description="Helical" evidence="7">
    <location>
        <begin position="315"/>
        <end position="339"/>
    </location>
</feature>
<dbReference type="InterPro" id="IPR051447">
    <property type="entry name" value="Lipoprotein-release_system"/>
</dbReference>
<evidence type="ECO:0000256" key="2">
    <source>
        <dbReference type="ARBA" id="ARBA00005236"/>
    </source>
</evidence>
<comment type="subcellular location">
    <subcellularLocation>
        <location evidence="1">Cell membrane</location>
        <topology evidence="1">Multi-pass membrane protein</topology>
    </subcellularLocation>
</comment>
<feature type="transmembrane region" description="Helical" evidence="7">
    <location>
        <begin position="26"/>
        <end position="45"/>
    </location>
</feature>
<evidence type="ECO:0000256" key="1">
    <source>
        <dbReference type="ARBA" id="ARBA00004651"/>
    </source>
</evidence>
<keyword evidence="3" id="KW-1003">Cell membrane</keyword>
<dbReference type="InterPro" id="IPR003838">
    <property type="entry name" value="ABC3_permease_C"/>
</dbReference>
<organism evidence="9">
    <name type="scientific">Nitratifractor salsuginis</name>
    <dbReference type="NCBI Taxonomy" id="269261"/>
    <lineage>
        <taxon>Bacteria</taxon>
        <taxon>Pseudomonadati</taxon>
        <taxon>Campylobacterota</taxon>
        <taxon>Epsilonproteobacteria</taxon>
        <taxon>Campylobacterales</taxon>
        <taxon>Sulfurovaceae</taxon>
        <taxon>Nitratifractor</taxon>
    </lineage>
</organism>
<keyword evidence="5 7" id="KW-1133">Transmembrane helix</keyword>
<feature type="non-terminal residue" evidence="9">
    <location>
        <position position="371"/>
    </location>
</feature>
<evidence type="ECO:0000256" key="6">
    <source>
        <dbReference type="ARBA" id="ARBA00023136"/>
    </source>
</evidence>
<name>A0A7V2WLJ2_9BACT</name>
<feature type="transmembrane region" description="Helical" evidence="7">
    <location>
        <begin position="253"/>
        <end position="277"/>
    </location>
</feature>
<comment type="similarity">
    <text evidence="2">Belongs to the ABC-4 integral membrane protein family. LolC/E subfamily.</text>
</comment>
<keyword evidence="4 7" id="KW-0812">Transmembrane</keyword>
<comment type="caution">
    <text evidence="9">The sequence shown here is derived from an EMBL/GenBank/DDBJ whole genome shotgun (WGS) entry which is preliminary data.</text>
</comment>
<sequence length="371" mass="41435">MEISMGSNPFFHFLTLNLFAERRKHLAVVGLSVLLIFLLASTLFISSSLQYSLRGALVSEPDFVVQRVRGEHLLPVPSSWADEIAGLHGVDRVASRVWGRYYTEPKGKSFLIVGIDFLEDQSHKALAKLVEKTDLRAFLAGDSMIVGAGAARWMLRHFYQRGYNFLAPDGTFIRLKLFSALPKESSLLGEDLIIVPIETARKILGLGPDEATDITFNVPNDDERANIESKVSAMHYDLRIISKKESRGAYDRLFNYKGGFFLVLFLIVLLAFALILYQRASQVYSHEKRSIGILRALGWSIRDVLNLKLAETLTIVVSSFILGTVAAYFYVFALGAPLLRQIFLGSGNLHSAIPLVPVIDFSILTSIFLLY</sequence>
<dbReference type="AlphaFoldDB" id="A0A7V2WLJ2"/>
<keyword evidence="6 7" id="KW-0472">Membrane</keyword>
<evidence type="ECO:0000256" key="3">
    <source>
        <dbReference type="ARBA" id="ARBA00022475"/>
    </source>
</evidence>
<evidence type="ECO:0000256" key="4">
    <source>
        <dbReference type="ARBA" id="ARBA00022692"/>
    </source>
</evidence>
<evidence type="ECO:0000259" key="8">
    <source>
        <dbReference type="Pfam" id="PF02687"/>
    </source>
</evidence>
<proteinExistence type="inferred from homology"/>
<dbReference type="PANTHER" id="PTHR30489:SF0">
    <property type="entry name" value="LIPOPROTEIN-RELEASING SYSTEM TRANSMEMBRANE PROTEIN LOLE"/>
    <property type="match status" value="1"/>
</dbReference>